<evidence type="ECO:0000256" key="1">
    <source>
        <dbReference type="ARBA" id="ARBA00005791"/>
    </source>
</evidence>
<dbReference type="InterPro" id="IPR013766">
    <property type="entry name" value="Thioredoxin_domain"/>
</dbReference>
<dbReference type="Gene3D" id="3.40.30.10">
    <property type="entry name" value="Glutaredoxin"/>
    <property type="match status" value="1"/>
</dbReference>
<accession>A0A8J3Q332</accession>
<comment type="caution">
    <text evidence="3">The sequence shown here is derived from an EMBL/GenBank/DDBJ whole genome shotgun (WGS) entry which is preliminary data.</text>
</comment>
<keyword evidence="4" id="KW-1185">Reference proteome</keyword>
<dbReference type="PANTHER" id="PTHR13887">
    <property type="entry name" value="GLUTATHIONE S-TRANSFERASE KAPPA"/>
    <property type="match status" value="1"/>
</dbReference>
<dbReference type="InterPro" id="IPR012336">
    <property type="entry name" value="Thioredoxin-like_fold"/>
</dbReference>
<evidence type="ECO:0000313" key="4">
    <source>
        <dbReference type="Proteomes" id="UP000612899"/>
    </source>
</evidence>
<evidence type="ECO:0000259" key="2">
    <source>
        <dbReference type="PROSITE" id="PS51352"/>
    </source>
</evidence>
<name>A0A8J3Q332_9ACTN</name>
<feature type="domain" description="Thioredoxin" evidence="2">
    <location>
        <begin position="1"/>
        <end position="181"/>
    </location>
</feature>
<dbReference type="Pfam" id="PF13462">
    <property type="entry name" value="Thioredoxin_4"/>
    <property type="match status" value="1"/>
</dbReference>
<dbReference type="InterPro" id="IPR036249">
    <property type="entry name" value="Thioredoxin-like_sf"/>
</dbReference>
<dbReference type="Proteomes" id="UP000612899">
    <property type="component" value="Unassembled WGS sequence"/>
</dbReference>
<dbReference type="AlphaFoldDB" id="A0A8J3Q332"/>
<dbReference type="SUPFAM" id="SSF52833">
    <property type="entry name" value="Thioredoxin-like"/>
    <property type="match status" value="1"/>
</dbReference>
<comment type="similarity">
    <text evidence="1">Belongs to the thioredoxin family. DsbA subfamily.</text>
</comment>
<dbReference type="PROSITE" id="PS51352">
    <property type="entry name" value="THIOREDOXIN_2"/>
    <property type="match status" value="1"/>
</dbReference>
<dbReference type="RefSeq" id="WP_203906764.1">
    <property type="nucleotide sequence ID" value="NZ_BONY01000004.1"/>
</dbReference>
<gene>
    <name evidence="3" type="ORF">Rhe02_09010</name>
</gene>
<protein>
    <recommendedName>
        <fullName evidence="2">Thioredoxin domain-containing protein</fullName>
    </recommendedName>
</protein>
<dbReference type="PANTHER" id="PTHR13887:SF55">
    <property type="entry name" value="SLR0313 PROTEIN"/>
    <property type="match status" value="1"/>
</dbReference>
<evidence type="ECO:0000313" key="3">
    <source>
        <dbReference type="EMBL" id="GIH02834.1"/>
    </source>
</evidence>
<dbReference type="EMBL" id="BONY01000004">
    <property type="protein sequence ID" value="GIH02834.1"/>
    <property type="molecule type" value="Genomic_DNA"/>
</dbReference>
<reference evidence="3" key="1">
    <citation type="submission" date="2021-01" db="EMBL/GenBank/DDBJ databases">
        <title>Whole genome shotgun sequence of Rhizocola hellebori NBRC 109834.</title>
        <authorList>
            <person name="Komaki H."/>
            <person name="Tamura T."/>
        </authorList>
    </citation>
    <scope>NUCLEOTIDE SEQUENCE</scope>
    <source>
        <strain evidence="3">NBRC 109834</strain>
    </source>
</reference>
<proteinExistence type="inferred from homology"/>
<organism evidence="3 4">
    <name type="scientific">Rhizocola hellebori</name>
    <dbReference type="NCBI Taxonomy" id="1392758"/>
    <lineage>
        <taxon>Bacteria</taxon>
        <taxon>Bacillati</taxon>
        <taxon>Actinomycetota</taxon>
        <taxon>Actinomycetes</taxon>
        <taxon>Micromonosporales</taxon>
        <taxon>Micromonosporaceae</taxon>
        <taxon>Rhizocola</taxon>
    </lineage>
</organism>
<sequence>MRTSLDIQQGQLQMPISRRDHTIGSPDAPVILVEFGDYQCPYCGAAHPVVTALLDERASALFFAFRHFPLTNVHENAQFAAESAEAAGAQGHYWEMHNWLFEHQRQLQPSAVMAAAAAIGLDIDRFAQDLAAHAFLPKVQEDFMTGLRSGVNGTPTFFINGARYEGPATLEALTEAVDEFR</sequence>